<evidence type="ECO:0000256" key="3">
    <source>
        <dbReference type="ARBA" id="ARBA00022692"/>
    </source>
</evidence>
<evidence type="ECO:0000256" key="2">
    <source>
        <dbReference type="ARBA" id="ARBA00022475"/>
    </source>
</evidence>
<feature type="transmembrane region" description="Helical" evidence="6">
    <location>
        <begin position="236"/>
        <end position="253"/>
    </location>
</feature>
<evidence type="ECO:0000256" key="4">
    <source>
        <dbReference type="ARBA" id="ARBA00022989"/>
    </source>
</evidence>
<dbReference type="Gene3D" id="3.60.15.10">
    <property type="entry name" value="Ribonuclease Z/Hydroxyacylglutathione hydrolase-like"/>
    <property type="match status" value="1"/>
</dbReference>
<evidence type="ECO:0000313" key="8">
    <source>
        <dbReference type="EMBL" id="PWD49465.1"/>
    </source>
</evidence>
<dbReference type="Pfam" id="PF00753">
    <property type="entry name" value="Lactamase_B"/>
    <property type="match status" value="1"/>
</dbReference>
<dbReference type="EMBL" id="PYHR01000002">
    <property type="protein sequence ID" value="PWD49465.1"/>
    <property type="molecule type" value="Genomic_DNA"/>
</dbReference>
<sequence>MAVLALWRGSRRPRPRHRGRWQTGTAPLALGGLLIALVVGGTVAQDALRTRGTADALAWAGSSDVLLRTAEPPVPVAGPAPDGAARFRLEATLLRVEVRGERFGARAPVLVVAPASWSSIPPGSLVRSSAVLRRLEPGDRSVALVLAQEPEILAPPPAWRTVGHDIRTALREAVTGLPGHAALLPGIGVGDDSLVPEPLTEAMRASSLGHLLAVSGAHVAVVLAGVLVATGGLRRGGRALVAVLVLAGLVGLVGPDPSVVRAAAMGAVVVLAVVLGRRASALPALAAAVTVLVLADPWIAREVGFALSVSATAGLVLGAGPLTELLRRRLPDPLAVALAVPLAAQLACLPVLVLVDPGLATYGVLANALVAPVVPPVTVLALLAALLAVCWPAGAHGLLWVAQAGTWWIEQVAHRCAELPLARLPWPPGVTGLAALAALALGVTVLVRTERGRALVGRVGSRGVPTVLVLAGTVAVAALAAALVAPWRPALVTVAAPVVEAAFPPPGWRLLQCDVGQGSALLISTAREGGGERAVMVDVGPGGGGGEACLDDAGVRHLDRLVLTHADADHVGDLPAVLATVDVASVLVPATTDPRMAALVSELRGDGVTVEERVVGTAGPEGPRAPTDAVGPLTLTTLWPTDRAVAIGGDVDPNELSLTLWVTAPGLTVLVHGDLGAPAQQAMARTWPGLLAVAPDVVVVAHHGSPDQDGELLAAAAGRLAIVSVGAGNDYGHPAPDTIEALTGAGALVVRTDRCGPIAVLVGVGAAGGDGGALHVAGCPP</sequence>
<reference evidence="8 9" key="1">
    <citation type="submission" date="2018-03" db="EMBL/GenBank/DDBJ databases">
        <title>Genome assembly of novel Miniimonas species PCH200.</title>
        <authorList>
            <person name="Thakur V."/>
            <person name="Kumar V."/>
            <person name="Singh D."/>
        </authorList>
    </citation>
    <scope>NUCLEOTIDE SEQUENCE [LARGE SCALE GENOMIC DNA]</scope>
    <source>
        <strain evidence="8 9">PCH200</strain>
    </source>
</reference>
<feature type="transmembrane region" description="Helical" evidence="6">
    <location>
        <begin position="282"/>
        <end position="299"/>
    </location>
</feature>
<feature type="transmembrane region" description="Helical" evidence="6">
    <location>
        <begin position="429"/>
        <end position="447"/>
    </location>
</feature>
<keyword evidence="5 6" id="KW-0472">Membrane</keyword>
<protein>
    <submittedName>
        <fullName evidence="8">Competence protein ComEC</fullName>
    </submittedName>
</protein>
<feature type="transmembrane region" description="Helical" evidence="6">
    <location>
        <begin position="259"/>
        <end position="275"/>
    </location>
</feature>
<dbReference type="SMART" id="SM00849">
    <property type="entry name" value="Lactamase_B"/>
    <property type="match status" value="1"/>
</dbReference>
<keyword evidence="2" id="KW-1003">Cell membrane</keyword>
<comment type="subcellular location">
    <subcellularLocation>
        <location evidence="1">Cell membrane</location>
        <topology evidence="1">Multi-pass membrane protein</topology>
    </subcellularLocation>
</comment>
<dbReference type="InterPro" id="IPR036866">
    <property type="entry name" value="RibonucZ/Hydroxyglut_hydro"/>
</dbReference>
<feature type="transmembrane region" description="Helical" evidence="6">
    <location>
        <begin position="334"/>
        <end position="353"/>
    </location>
</feature>
<evidence type="ECO:0000256" key="5">
    <source>
        <dbReference type="ARBA" id="ARBA00023136"/>
    </source>
</evidence>
<dbReference type="Proteomes" id="UP000245166">
    <property type="component" value="Unassembled WGS sequence"/>
</dbReference>
<dbReference type="AlphaFoldDB" id="A0A2U1ZR34"/>
<dbReference type="PANTHER" id="PTHR30619:SF1">
    <property type="entry name" value="RECOMBINATION PROTEIN 2"/>
    <property type="match status" value="1"/>
</dbReference>
<dbReference type="SUPFAM" id="SSF56281">
    <property type="entry name" value="Metallo-hydrolase/oxidoreductase"/>
    <property type="match status" value="1"/>
</dbReference>
<keyword evidence="3 6" id="KW-0812">Transmembrane</keyword>
<feature type="transmembrane region" description="Helical" evidence="6">
    <location>
        <begin position="305"/>
        <end position="322"/>
    </location>
</feature>
<proteinExistence type="predicted"/>
<evidence type="ECO:0000259" key="7">
    <source>
        <dbReference type="SMART" id="SM00849"/>
    </source>
</evidence>
<dbReference type="Pfam" id="PF03772">
    <property type="entry name" value="Competence"/>
    <property type="match status" value="1"/>
</dbReference>
<dbReference type="GO" id="GO:0005886">
    <property type="term" value="C:plasma membrane"/>
    <property type="evidence" value="ECO:0007669"/>
    <property type="project" value="UniProtKB-SubCell"/>
</dbReference>
<feature type="transmembrane region" description="Helical" evidence="6">
    <location>
        <begin position="389"/>
        <end position="409"/>
    </location>
</feature>
<gene>
    <name evidence="8" type="ORF">C8046_00750</name>
</gene>
<dbReference type="InterPro" id="IPR004477">
    <property type="entry name" value="ComEC_N"/>
</dbReference>
<dbReference type="PANTHER" id="PTHR30619">
    <property type="entry name" value="DNA INTERNALIZATION/COMPETENCE PROTEIN COMEC/REC2"/>
    <property type="match status" value="1"/>
</dbReference>
<feature type="transmembrane region" description="Helical" evidence="6">
    <location>
        <begin position="208"/>
        <end position="229"/>
    </location>
</feature>
<dbReference type="InterPro" id="IPR052159">
    <property type="entry name" value="Competence_DNA_uptake"/>
</dbReference>
<keyword evidence="4 6" id="KW-1133">Transmembrane helix</keyword>
<dbReference type="RefSeq" id="WP_109227848.1">
    <property type="nucleotide sequence ID" value="NZ_PYHR01000002.1"/>
</dbReference>
<dbReference type="OrthoDB" id="7177610at2"/>
<feature type="transmembrane region" description="Helical" evidence="6">
    <location>
        <begin position="467"/>
        <end position="487"/>
    </location>
</feature>
<name>A0A2U1ZR34_9MICO</name>
<comment type="caution">
    <text evidence="8">The sequence shown here is derived from an EMBL/GenBank/DDBJ whole genome shotgun (WGS) entry which is preliminary data.</text>
</comment>
<keyword evidence="9" id="KW-1185">Reference proteome</keyword>
<evidence type="ECO:0000313" key="9">
    <source>
        <dbReference type="Proteomes" id="UP000245166"/>
    </source>
</evidence>
<feature type="transmembrane region" description="Helical" evidence="6">
    <location>
        <begin position="359"/>
        <end position="382"/>
    </location>
</feature>
<dbReference type="NCBIfam" id="TIGR00360">
    <property type="entry name" value="ComEC_N-term"/>
    <property type="match status" value="1"/>
</dbReference>
<evidence type="ECO:0000256" key="6">
    <source>
        <dbReference type="SAM" id="Phobius"/>
    </source>
</evidence>
<accession>A0A2U1ZR34</accession>
<evidence type="ECO:0000256" key="1">
    <source>
        <dbReference type="ARBA" id="ARBA00004651"/>
    </source>
</evidence>
<feature type="domain" description="Metallo-beta-lactamase" evidence="7">
    <location>
        <begin position="517"/>
        <end position="702"/>
    </location>
</feature>
<dbReference type="InterPro" id="IPR001279">
    <property type="entry name" value="Metallo-B-lactamas"/>
</dbReference>
<organism evidence="8 9">
    <name type="scientific">Serinibacter arcticus</name>
    <dbReference type="NCBI Taxonomy" id="1655435"/>
    <lineage>
        <taxon>Bacteria</taxon>
        <taxon>Bacillati</taxon>
        <taxon>Actinomycetota</taxon>
        <taxon>Actinomycetes</taxon>
        <taxon>Micrococcales</taxon>
        <taxon>Beutenbergiaceae</taxon>
        <taxon>Serinibacter</taxon>
    </lineage>
</organism>